<dbReference type="InterPro" id="IPR029063">
    <property type="entry name" value="SAM-dependent_MTases_sf"/>
</dbReference>
<name>A0A6M3ISV4_9ZZZZ</name>
<dbReference type="Gene3D" id="3.40.50.150">
    <property type="entry name" value="Vaccinia Virus protein VP39"/>
    <property type="match status" value="1"/>
</dbReference>
<dbReference type="GO" id="GO:0008168">
    <property type="term" value="F:methyltransferase activity"/>
    <property type="evidence" value="ECO:0007669"/>
    <property type="project" value="UniProtKB-KW"/>
</dbReference>
<reference evidence="1" key="1">
    <citation type="submission" date="2020-03" db="EMBL/GenBank/DDBJ databases">
        <title>The deep terrestrial virosphere.</title>
        <authorList>
            <person name="Holmfeldt K."/>
            <person name="Nilsson E."/>
            <person name="Simone D."/>
            <person name="Lopez-Fernandez M."/>
            <person name="Wu X."/>
            <person name="de Brujin I."/>
            <person name="Lundin D."/>
            <person name="Andersson A."/>
            <person name="Bertilsson S."/>
            <person name="Dopson M."/>
        </authorList>
    </citation>
    <scope>NUCLEOTIDE SEQUENCE</scope>
    <source>
        <strain evidence="1">MM415B01131</strain>
    </source>
</reference>
<evidence type="ECO:0000313" key="1">
    <source>
        <dbReference type="EMBL" id="QJA60318.1"/>
    </source>
</evidence>
<dbReference type="AlphaFoldDB" id="A0A6M3ISV4"/>
<sequence>MKLHIGPGNAYFPGWINVDIFSNIRADIYSSALALPYERGTFSLVYASHVLEHFSRHMILAALSHWRDLLIEGGVLRLSVPNFEAVHEYYSKTGNLKPLLGLLYGGQDHTLNCHFIIFDNRSLTNMLEKVGFTVVRSWDWRMTEHAQFDDYSQAYLPAFQKKDGLHMSLNLEAVK</sequence>
<protein>
    <submittedName>
        <fullName evidence="1">Putative methyltransferase</fullName>
    </submittedName>
</protein>
<dbReference type="Pfam" id="PF13489">
    <property type="entry name" value="Methyltransf_23"/>
    <property type="match status" value="1"/>
</dbReference>
<dbReference type="SUPFAM" id="SSF53335">
    <property type="entry name" value="S-adenosyl-L-methionine-dependent methyltransferases"/>
    <property type="match status" value="1"/>
</dbReference>
<accession>A0A6M3ISV4</accession>
<organism evidence="1">
    <name type="scientific">viral metagenome</name>
    <dbReference type="NCBI Taxonomy" id="1070528"/>
    <lineage>
        <taxon>unclassified sequences</taxon>
        <taxon>metagenomes</taxon>
        <taxon>organismal metagenomes</taxon>
    </lineage>
</organism>
<proteinExistence type="predicted"/>
<keyword evidence="1" id="KW-0808">Transferase</keyword>
<dbReference type="GO" id="GO:0032259">
    <property type="term" value="P:methylation"/>
    <property type="evidence" value="ECO:0007669"/>
    <property type="project" value="UniProtKB-KW"/>
</dbReference>
<dbReference type="EMBL" id="MT141404">
    <property type="protein sequence ID" value="QJA60318.1"/>
    <property type="molecule type" value="Genomic_DNA"/>
</dbReference>
<keyword evidence="1" id="KW-0489">Methyltransferase</keyword>
<gene>
    <name evidence="1" type="ORF">MM415B01131_0019</name>
</gene>